<evidence type="ECO:0000313" key="2">
    <source>
        <dbReference type="EMBL" id="CAH2300951.1"/>
    </source>
</evidence>
<keyword evidence="3" id="KW-1185">Reference proteome</keyword>
<reference evidence="2" key="1">
    <citation type="submission" date="2022-03" db="EMBL/GenBank/DDBJ databases">
        <authorList>
            <person name="Alioto T."/>
            <person name="Alioto T."/>
            <person name="Gomez Garrido J."/>
        </authorList>
    </citation>
    <scope>NUCLEOTIDE SEQUENCE</scope>
</reference>
<evidence type="ECO:0000256" key="1">
    <source>
        <dbReference type="SAM" id="MobiDB-lite"/>
    </source>
</evidence>
<proteinExistence type="predicted"/>
<accession>A0AAD1WB66</accession>
<feature type="region of interest" description="Disordered" evidence="1">
    <location>
        <begin position="64"/>
        <end position="89"/>
    </location>
</feature>
<evidence type="ECO:0000313" key="3">
    <source>
        <dbReference type="Proteomes" id="UP001295444"/>
    </source>
</evidence>
<name>A0AAD1WB66_PELCU</name>
<feature type="non-terminal residue" evidence="2">
    <location>
        <position position="89"/>
    </location>
</feature>
<dbReference type="AlphaFoldDB" id="A0AAD1WB66"/>
<gene>
    <name evidence="2" type="ORF">PECUL_23A019992</name>
</gene>
<protein>
    <submittedName>
        <fullName evidence="2">Uncharacterized protein</fullName>
    </submittedName>
</protein>
<organism evidence="2 3">
    <name type="scientific">Pelobates cultripes</name>
    <name type="common">Western spadefoot toad</name>
    <dbReference type="NCBI Taxonomy" id="61616"/>
    <lineage>
        <taxon>Eukaryota</taxon>
        <taxon>Metazoa</taxon>
        <taxon>Chordata</taxon>
        <taxon>Craniata</taxon>
        <taxon>Vertebrata</taxon>
        <taxon>Euteleostomi</taxon>
        <taxon>Amphibia</taxon>
        <taxon>Batrachia</taxon>
        <taxon>Anura</taxon>
        <taxon>Pelobatoidea</taxon>
        <taxon>Pelobatidae</taxon>
        <taxon>Pelobates</taxon>
    </lineage>
</organism>
<dbReference type="EMBL" id="OW240917">
    <property type="protein sequence ID" value="CAH2300951.1"/>
    <property type="molecule type" value="Genomic_DNA"/>
</dbReference>
<sequence length="89" mass="10151">MLSGNCISDYQYLSVRCIGLARKGHLATRKRELWLQITKLLPANEGGMGTSKSIYHTPKEITHKKNEGRGQCKKQPERKEILPKIETDK</sequence>
<dbReference type="Proteomes" id="UP001295444">
    <property type="component" value="Chromosome 06"/>
</dbReference>